<feature type="region of interest" description="Disordered" evidence="1">
    <location>
        <begin position="126"/>
        <end position="155"/>
    </location>
</feature>
<dbReference type="GO" id="GO:0008233">
    <property type="term" value="F:peptidase activity"/>
    <property type="evidence" value="ECO:0007669"/>
    <property type="project" value="UniProtKB-KW"/>
</dbReference>
<evidence type="ECO:0000313" key="2">
    <source>
        <dbReference type="EMBL" id="VWO96039.1"/>
    </source>
</evidence>
<reference evidence="2" key="1">
    <citation type="submission" date="2019-10" db="EMBL/GenBank/DDBJ databases">
        <authorList>
            <person name="Nor Muhammad N."/>
        </authorList>
    </citation>
    <scope>NUCLEOTIDE SEQUENCE</scope>
</reference>
<sequence length="401" mass="45213">MYYNAPIDYAVAASHYLYTTAQASQAGMYSYPVYPNHPYLNHRWSVVPQQYNHHWQTAPQLPNYRWPVVQQQHRHRAVPQMPVLVPVTAPEVIYSTPRPAAPYTSRVPYPQPRGLLVDTYKAPTLNKDLDHAPRPSANPVLYSSSSVPPPPPPSRPVTVYDTRYIRSLNWPTLGPQKALPIASVACVRGGTAPKPQSPGEETTLRIAFDLKRRILRKEGIPLSFLMQEEPSTLKRVVDRPYEEVLPASDGDARTITFRFWVSAPWAGWWLRRGRLPIWQSPIHPYPLQEYKVTIDLEGGCMTRLALAMHVKEVYELFFKAAACAPLSVSRHRVSDDEVLTGCAFPARTAQSDAKGALKATIIRPRAVSMGHLWLVSLRGTEREGVYDVCVQNHGPRASSLW</sequence>
<organism evidence="2">
    <name type="scientific">Ganoderma boninense</name>
    <dbReference type="NCBI Taxonomy" id="34458"/>
    <lineage>
        <taxon>Eukaryota</taxon>
        <taxon>Fungi</taxon>
        <taxon>Dikarya</taxon>
        <taxon>Basidiomycota</taxon>
        <taxon>Agaricomycotina</taxon>
        <taxon>Agaricomycetes</taxon>
        <taxon>Polyporales</taxon>
        <taxon>Polyporaceae</taxon>
        <taxon>Ganoderma</taxon>
    </lineage>
</organism>
<keyword evidence="2" id="KW-0645">Protease</keyword>
<proteinExistence type="predicted"/>
<evidence type="ECO:0000256" key="1">
    <source>
        <dbReference type="SAM" id="MobiDB-lite"/>
    </source>
</evidence>
<protein>
    <submittedName>
        <fullName evidence="2">ULP_PROTEASE domain-containing protein</fullName>
    </submittedName>
</protein>
<dbReference type="EMBL" id="LR725317">
    <property type="protein sequence ID" value="VWO96039.1"/>
    <property type="molecule type" value="Genomic_DNA"/>
</dbReference>
<dbReference type="GO" id="GO:0006508">
    <property type="term" value="P:proteolysis"/>
    <property type="evidence" value="ECO:0007669"/>
    <property type="project" value="UniProtKB-KW"/>
</dbReference>
<dbReference type="AlphaFoldDB" id="A0A5K1JV56"/>
<accession>A0A5K1JV56</accession>
<keyword evidence="2" id="KW-0378">Hydrolase</keyword>
<gene>
    <name evidence="2" type="primary">Q6FPN2</name>
</gene>
<name>A0A5K1JV56_9APHY</name>